<feature type="compositionally biased region" description="Polar residues" evidence="4">
    <location>
        <begin position="504"/>
        <end position="519"/>
    </location>
</feature>
<dbReference type="Pfam" id="PF07719">
    <property type="entry name" value="TPR_2"/>
    <property type="match status" value="1"/>
</dbReference>
<feature type="region of interest" description="Disordered" evidence="4">
    <location>
        <begin position="479"/>
        <end position="534"/>
    </location>
</feature>
<feature type="compositionally biased region" description="Basic residues" evidence="4">
    <location>
        <begin position="592"/>
        <end position="603"/>
    </location>
</feature>
<dbReference type="PANTHER" id="PTHR47050">
    <property type="entry name" value="TETRATRICOPEPTIDE REPEAT PROTEIN 24"/>
    <property type="match status" value="1"/>
</dbReference>
<evidence type="ECO:0000256" key="4">
    <source>
        <dbReference type="SAM" id="MobiDB-lite"/>
    </source>
</evidence>
<feature type="region of interest" description="Disordered" evidence="4">
    <location>
        <begin position="1"/>
        <end position="22"/>
    </location>
</feature>
<feature type="repeat" description="TPR" evidence="3">
    <location>
        <begin position="376"/>
        <end position="409"/>
    </location>
</feature>
<feature type="region of interest" description="Disordered" evidence="4">
    <location>
        <begin position="101"/>
        <end position="125"/>
    </location>
</feature>
<feature type="region of interest" description="Disordered" evidence="4">
    <location>
        <begin position="591"/>
        <end position="638"/>
    </location>
</feature>
<dbReference type="EnsemblMetazoa" id="Aqu2.1.21252_001">
    <property type="protein sequence ID" value="Aqu2.1.21252_001"/>
    <property type="gene ID" value="Aqu2.1.21252"/>
</dbReference>
<dbReference type="Pfam" id="PF13424">
    <property type="entry name" value="TPR_12"/>
    <property type="match status" value="1"/>
</dbReference>
<dbReference type="KEGG" id="aqu:109585143"/>
<dbReference type="Proteomes" id="UP000007879">
    <property type="component" value="Unassembled WGS sequence"/>
</dbReference>
<dbReference type="STRING" id="400682.A0A1X7U193"/>
<evidence type="ECO:0008006" key="7">
    <source>
        <dbReference type="Google" id="ProtNLM"/>
    </source>
</evidence>
<dbReference type="eggNOG" id="KOG1124">
    <property type="taxonomic scope" value="Eukaryota"/>
</dbReference>
<reference evidence="6" key="1">
    <citation type="journal article" date="2010" name="Nature">
        <title>The Amphimedon queenslandica genome and the evolution of animal complexity.</title>
        <authorList>
            <person name="Srivastava M."/>
            <person name="Simakov O."/>
            <person name="Chapman J."/>
            <person name="Fahey B."/>
            <person name="Gauthier M.E."/>
            <person name="Mitros T."/>
            <person name="Richards G.S."/>
            <person name="Conaco C."/>
            <person name="Dacre M."/>
            <person name="Hellsten U."/>
            <person name="Larroux C."/>
            <person name="Putnam N.H."/>
            <person name="Stanke M."/>
            <person name="Adamska M."/>
            <person name="Darling A."/>
            <person name="Degnan S.M."/>
            <person name="Oakley T.H."/>
            <person name="Plachetzki D.C."/>
            <person name="Zhai Y."/>
            <person name="Adamski M."/>
            <person name="Calcino A."/>
            <person name="Cummins S.F."/>
            <person name="Goodstein D.M."/>
            <person name="Harris C."/>
            <person name="Jackson D.J."/>
            <person name="Leys S.P."/>
            <person name="Shu S."/>
            <person name="Woodcroft B.J."/>
            <person name="Vervoort M."/>
            <person name="Kosik K.S."/>
            <person name="Manning G."/>
            <person name="Degnan B.M."/>
            <person name="Rokhsar D.S."/>
        </authorList>
    </citation>
    <scope>NUCLEOTIDE SEQUENCE [LARGE SCALE GENOMIC DNA]</scope>
</reference>
<name>A0A1X7U193_AMPQE</name>
<protein>
    <recommendedName>
        <fullName evidence="7">MalT-like TPR region domain-containing protein</fullName>
    </recommendedName>
</protein>
<dbReference type="InterPro" id="IPR011990">
    <property type="entry name" value="TPR-like_helical_dom_sf"/>
</dbReference>
<dbReference type="InParanoid" id="A0A1X7U193"/>
<evidence type="ECO:0000313" key="6">
    <source>
        <dbReference type="Proteomes" id="UP000007879"/>
    </source>
</evidence>
<dbReference type="Pfam" id="PF13181">
    <property type="entry name" value="TPR_8"/>
    <property type="match status" value="1"/>
</dbReference>
<organism evidence="5">
    <name type="scientific">Amphimedon queenslandica</name>
    <name type="common">Sponge</name>
    <dbReference type="NCBI Taxonomy" id="400682"/>
    <lineage>
        <taxon>Eukaryota</taxon>
        <taxon>Metazoa</taxon>
        <taxon>Porifera</taxon>
        <taxon>Demospongiae</taxon>
        <taxon>Heteroscleromorpha</taxon>
        <taxon>Haplosclerida</taxon>
        <taxon>Niphatidae</taxon>
        <taxon>Amphimedon</taxon>
    </lineage>
</organism>
<dbReference type="SUPFAM" id="SSF48452">
    <property type="entry name" value="TPR-like"/>
    <property type="match status" value="3"/>
</dbReference>
<proteinExistence type="predicted"/>
<feature type="compositionally biased region" description="Polar residues" evidence="4">
    <location>
        <begin position="625"/>
        <end position="638"/>
    </location>
</feature>
<keyword evidence="2 3" id="KW-0802">TPR repeat</keyword>
<evidence type="ECO:0000256" key="3">
    <source>
        <dbReference type="PROSITE-ProRule" id="PRU00339"/>
    </source>
</evidence>
<dbReference type="PANTHER" id="PTHR47050:SF1">
    <property type="entry name" value="TETRATRICOPEPTIDE REPEAT PROTEIN 24-LIKE"/>
    <property type="match status" value="1"/>
</dbReference>
<evidence type="ECO:0000256" key="1">
    <source>
        <dbReference type="ARBA" id="ARBA00022737"/>
    </source>
</evidence>
<dbReference type="SMART" id="SM00028">
    <property type="entry name" value="TPR"/>
    <property type="match status" value="7"/>
</dbReference>
<dbReference type="OrthoDB" id="9991614at2759"/>
<feature type="compositionally biased region" description="Low complexity" evidence="4">
    <location>
        <begin position="521"/>
        <end position="534"/>
    </location>
</feature>
<dbReference type="InterPro" id="IPR013105">
    <property type="entry name" value="TPR_2"/>
</dbReference>
<dbReference type="AlphaFoldDB" id="A0A1X7U193"/>
<keyword evidence="1" id="KW-0677">Repeat</keyword>
<feature type="compositionally biased region" description="Polar residues" evidence="4">
    <location>
        <begin position="111"/>
        <end position="125"/>
    </location>
</feature>
<feature type="compositionally biased region" description="Polar residues" evidence="4">
    <location>
        <begin position="1"/>
        <end position="18"/>
    </location>
</feature>
<dbReference type="InterPro" id="IPR024812">
    <property type="entry name" value="TPR_24"/>
</dbReference>
<feature type="repeat" description="TPR" evidence="3">
    <location>
        <begin position="251"/>
        <end position="284"/>
    </location>
</feature>
<gene>
    <name evidence="5" type="primary">109585143</name>
</gene>
<sequence length="638" mass="70347">MATVTTSPISPRVDSSSPLAEEKKIRELTNQGGDALKSGQMKEALSHFQTALSVSESIPDNPRLKLSCLLNTGAALVTTGEHQRGISLLQSALSLLDSIPNRQTDPHTLENGISSNGGDLTSNTSPDLTRGDIYYNLGLANDSLGEFSLASTQLKQSVDYYVKAGAFASAGDVFVVISSREKERRNFKEQITCLLSAQRLYQDSGEQSKEIMTLTDLAIAYQTGGKREECIQSLTRAKIMGLRLDDPKAQSQLYTRLGLVYSSLKLFSDAIQSFERALPLLRLAIKDREGQLEEEAPLLQNIGAVYNEMGQYVEGIMYHKTAASLYNQLGQPVNEAKCLCNLALCQTQLQEYPLAHQSFTTALSLAQSETNNPLAFQALEGLGSLSYQTKNYEEARRCFNEALELLDSMRGEDTGLARERVMEKLSHVTETLQKGPEDLEEADANFKNRERQQSHSRHDSQLMPIPLTPRNTVRFSEDRVFSQSHQNSTTPHKTTPPYVYLTTPGFTPSQRPRSINETNRSLHSSTLTSLTATSDSSLLSNSVFEEPNHTQFGSTHPQGVLPTSPVVTQGSLALGPNTKALYRVEKQEVVEKKKKKGRTKSHQTTRIVPIDPSTSTPIPDRTHSAPPNSTHSSVCRLL</sequence>
<evidence type="ECO:0000256" key="2">
    <source>
        <dbReference type="ARBA" id="ARBA00022803"/>
    </source>
</evidence>
<evidence type="ECO:0000313" key="5">
    <source>
        <dbReference type="EnsemblMetazoa" id="Aqu2.1.21252_001"/>
    </source>
</evidence>
<feature type="compositionally biased region" description="Polar residues" evidence="4">
    <location>
        <begin position="481"/>
        <end position="493"/>
    </location>
</feature>
<keyword evidence="6" id="KW-1185">Reference proteome</keyword>
<feature type="region of interest" description="Disordered" evidence="4">
    <location>
        <begin position="446"/>
        <end position="467"/>
    </location>
</feature>
<reference evidence="5" key="2">
    <citation type="submission" date="2017-05" db="UniProtKB">
        <authorList>
            <consortium name="EnsemblMetazoa"/>
        </authorList>
    </citation>
    <scope>IDENTIFICATION</scope>
</reference>
<dbReference type="PROSITE" id="PS50005">
    <property type="entry name" value="TPR"/>
    <property type="match status" value="2"/>
</dbReference>
<dbReference type="EnsemblMetazoa" id="XM_020001107.1">
    <property type="protein sequence ID" value="XP_019856666.1"/>
    <property type="gene ID" value="LOC109585143"/>
</dbReference>
<dbReference type="InterPro" id="IPR019734">
    <property type="entry name" value="TPR_rpt"/>
</dbReference>
<dbReference type="Gene3D" id="1.25.40.10">
    <property type="entry name" value="Tetratricopeptide repeat domain"/>
    <property type="match status" value="2"/>
</dbReference>
<feature type="compositionally biased region" description="Basic and acidic residues" evidence="4">
    <location>
        <begin position="446"/>
        <end position="460"/>
    </location>
</feature>
<feature type="compositionally biased region" description="Polar residues" evidence="4">
    <location>
        <begin position="604"/>
        <end position="617"/>
    </location>
</feature>
<accession>A0A1X7U193</accession>